<feature type="region of interest" description="Disordered" evidence="1">
    <location>
        <begin position="1"/>
        <end position="89"/>
    </location>
</feature>
<evidence type="ECO:0000313" key="3">
    <source>
        <dbReference type="Proteomes" id="UP000237061"/>
    </source>
</evidence>
<accession>A0A2S3ZVN4</accession>
<comment type="caution">
    <text evidence="2">The sequence shown here is derived from an EMBL/GenBank/DDBJ whole genome shotgun (WGS) entry which is preliminary data.</text>
</comment>
<evidence type="ECO:0000313" key="2">
    <source>
        <dbReference type="EMBL" id="POH73144.1"/>
    </source>
</evidence>
<proteinExistence type="predicted"/>
<dbReference type="EMBL" id="PPXC01000008">
    <property type="protein sequence ID" value="POH73144.1"/>
    <property type="molecule type" value="Genomic_DNA"/>
</dbReference>
<dbReference type="RefSeq" id="WP_103465889.1">
    <property type="nucleotide sequence ID" value="NZ_PPXC01000008.1"/>
</dbReference>
<gene>
    <name evidence="2" type="ORF">CVS27_11460</name>
</gene>
<dbReference type="AlphaFoldDB" id="A0A2S3ZVN4"/>
<organism evidence="2 3">
    <name type="scientific">Arthrobacter glacialis</name>
    <dbReference type="NCBI Taxonomy" id="1664"/>
    <lineage>
        <taxon>Bacteria</taxon>
        <taxon>Bacillati</taxon>
        <taxon>Actinomycetota</taxon>
        <taxon>Actinomycetes</taxon>
        <taxon>Micrococcales</taxon>
        <taxon>Micrococcaceae</taxon>
        <taxon>Arthrobacter</taxon>
    </lineage>
</organism>
<keyword evidence="3" id="KW-1185">Reference proteome</keyword>
<name>A0A2S3ZVN4_ARTGL</name>
<sequence length="89" mass="9310">MNSFLNQPDRARFLNDDEAGGQGSPAAHQQALGGSYVTTDSPRTGLPEGYVTTAAPRMSPPGGYVTTSAPRTGHPGSYVTSIRRTQLGC</sequence>
<dbReference type="Proteomes" id="UP000237061">
    <property type="component" value="Unassembled WGS sequence"/>
</dbReference>
<protein>
    <submittedName>
        <fullName evidence="2">Uncharacterized protein</fullName>
    </submittedName>
</protein>
<reference evidence="2 3" key="1">
    <citation type="submission" date="2018-01" db="EMBL/GenBank/DDBJ databases">
        <title>Arthrobacter sp. nov., from glaciers in China.</title>
        <authorList>
            <person name="Liu Q."/>
            <person name="Xin Y.-H."/>
        </authorList>
    </citation>
    <scope>NUCLEOTIDE SEQUENCE [LARGE SCALE GENOMIC DNA]</scope>
    <source>
        <strain evidence="2 3">HLT2-12-2</strain>
    </source>
</reference>
<feature type="compositionally biased region" description="Polar residues" evidence="1">
    <location>
        <begin position="78"/>
        <end position="89"/>
    </location>
</feature>
<evidence type="ECO:0000256" key="1">
    <source>
        <dbReference type="SAM" id="MobiDB-lite"/>
    </source>
</evidence>